<comment type="caution">
    <text evidence="1">The sequence shown here is derived from an EMBL/GenBank/DDBJ whole genome shotgun (WGS) entry which is preliminary data.</text>
</comment>
<dbReference type="EMBL" id="WJBD01000009">
    <property type="protein sequence ID" value="MBC3888404.1"/>
    <property type="molecule type" value="Genomic_DNA"/>
</dbReference>
<proteinExistence type="predicted"/>
<accession>A0A923HTL8</accession>
<evidence type="ECO:0000313" key="1">
    <source>
        <dbReference type="EMBL" id="MBC3888404.1"/>
    </source>
</evidence>
<organism evidence="1 2">
    <name type="scientific">Acetobacterium paludosum</name>
    <dbReference type="NCBI Taxonomy" id="52693"/>
    <lineage>
        <taxon>Bacteria</taxon>
        <taxon>Bacillati</taxon>
        <taxon>Bacillota</taxon>
        <taxon>Clostridia</taxon>
        <taxon>Eubacteriales</taxon>
        <taxon>Eubacteriaceae</taxon>
        <taxon>Acetobacterium</taxon>
    </lineage>
</organism>
<dbReference type="Proteomes" id="UP000616595">
    <property type="component" value="Unassembled WGS sequence"/>
</dbReference>
<protein>
    <submittedName>
        <fullName evidence="1">Uncharacterized protein</fullName>
    </submittedName>
</protein>
<reference evidence="1" key="2">
    <citation type="submission" date="2020-10" db="EMBL/GenBank/DDBJ databases">
        <title>Comparative genomics of the Acetobacterium genus.</title>
        <authorList>
            <person name="Marshall C."/>
            <person name="May H."/>
            <person name="Norman S."/>
        </authorList>
    </citation>
    <scope>NUCLEOTIDE SEQUENCE</scope>
    <source>
        <strain evidence="1">DER-2019</strain>
    </source>
</reference>
<reference evidence="1" key="1">
    <citation type="submission" date="2019-10" db="EMBL/GenBank/DDBJ databases">
        <authorList>
            <person name="Ross D.E."/>
            <person name="Gulliver D."/>
        </authorList>
    </citation>
    <scope>NUCLEOTIDE SEQUENCE</scope>
    <source>
        <strain evidence="1">DER-2019</strain>
    </source>
</reference>
<name>A0A923HTL8_9FIRM</name>
<dbReference type="AlphaFoldDB" id="A0A923HTL8"/>
<sequence>MMEINKAILENYLVDLYVQMSVSADIENLTQVRNMAFGVIQFCSRNGIIENCEHNKYIVTLNDTYAKLWIELKYPK</sequence>
<keyword evidence="2" id="KW-1185">Reference proteome</keyword>
<dbReference type="RefSeq" id="WP_148567872.1">
    <property type="nucleotide sequence ID" value="NZ_RXYA01000013.1"/>
</dbReference>
<evidence type="ECO:0000313" key="2">
    <source>
        <dbReference type="Proteomes" id="UP000616595"/>
    </source>
</evidence>
<gene>
    <name evidence="1" type="ORF">GH810_08785</name>
</gene>